<keyword evidence="2" id="KW-1185">Reference proteome</keyword>
<name>A0A369TDS7_9PROT</name>
<dbReference type="EMBL" id="QPMH01000016">
    <property type="protein sequence ID" value="RDD61076.1"/>
    <property type="molecule type" value="Genomic_DNA"/>
</dbReference>
<comment type="caution">
    <text evidence="1">The sequence shown here is derived from an EMBL/GenBank/DDBJ whole genome shotgun (WGS) entry which is preliminary data.</text>
</comment>
<reference evidence="1 2" key="1">
    <citation type="submission" date="2018-07" db="EMBL/GenBank/DDBJ databases">
        <title>Venubactetium sediminum gen. nov., sp. nov., isolated from a marine solar saltern.</title>
        <authorList>
            <person name="Wang S."/>
        </authorList>
    </citation>
    <scope>NUCLEOTIDE SEQUENCE [LARGE SCALE GENOMIC DNA]</scope>
    <source>
        <strain evidence="1 2">WD2A32</strain>
    </source>
</reference>
<sequence length="124" mass="14128">MALVVFSGRTDLWWLRPLRPGFRHCLVILREAGGWIVYDPMAHGTDLAFLACAELSPGRLAAWLIQQGYIVAPARRRPFQPRPSPWVPFTCVEAVKRVLGIRARRVVTPWQLYRWLVGGGMFDA</sequence>
<organism evidence="1 2">
    <name type="scientific">Ferruginivarius sediminum</name>
    <dbReference type="NCBI Taxonomy" id="2661937"/>
    <lineage>
        <taxon>Bacteria</taxon>
        <taxon>Pseudomonadati</taxon>
        <taxon>Pseudomonadota</taxon>
        <taxon>Alphaproteobacteria</taxon>
        <taxon>Rhodospirillales</taxon>
        <taxon>Rhodospirillaceae</taxon>
        <taxon>Ferruginivarius</taxon>
    </lineage>
</organism>
<evidence type="ECO:0000313" key="2">
    <source>
        <dbReference type="Proteomes" id="UP000253941"/>
    </source>
</evidence>
<evidence type="ECO:0000313" key="1">
    <source>
        <dbReference type="EMBL" id="RDD61076.1"/>
    </source>
</evidence>
<dbReference type="Proteomes" id="UP000253941">
    <property type="component" value="Unassembled WGS sequence"/>
</dbReference>
<protein>
    <submittedName>
        <fullName evidence="1">Uncharacterized protein</fullName>
    </submittedName>
</protein>
<gene>
    <name evidence="1" type="ORF">DRB17_15160</name>
</gene>
<proteinExistence type="predicted"/>
<accession>A0A369TDS7</accession>
<dbReference type="AlphaFoldDB" id="A0A369TDS7"/>